<name>A0A558RC61_9SPHN</name>
<dbReference type="AlphaFoldDB" id="A0A558RC61"/>
<dbReference type="Gene3D" id="3.50.50.60">
    <property type="entry name" value="FAD/NAD(P)-binding domain"/>
    <property type="match status" value="1"/>
</dbReference>
<dbReference type="OrthoDB" id="9791689at2"/>
<gene>
    <name evidence="1" type="ORF">FOY91_02625</name>
</gene>
<reference evidence="1 2" key="1">
    <citation type="submission" date="2019-07" db="EMBL/GenBank/DDBJ databases">
        <title>Sphingomonas solaris sp. nov., isolated from a solar panel from Boston, Massachusetts.</title>
        <authorList>
            <person name="Tanner K."/>
            <person name="Pascual J."/>
            <person name="Mancuso C."/>
            <person name="Pereto J."/>
            <person name="Khalil A."/>
            <person name="Vilanova C."/>
        </authorList>
    </citation>
    <scope>NUCLEOTIDE SEQUENCE [LARGE SCALE GENOMIC DNA]</scope>
    <source>
        <strain evidence="1 2">R4DWN</strain>
    </source>
</reference>
<sequence length="516" mass="55591">MPFVLGSLPLRWRLPSRNTEPWPSGLRLHPWLAALRDRGLWPPLADEARLHRPTGAVTGLTDVIVVGGGPAGCISALALCRLGLSVRLIEEHAGARPHVGEAISVAVLRQLHDLGLEGVLYRAGWRRFSRCDERWASESWITRDAPPGAATLDRGRFDAALGEICREAGVVVDLGRRATTAIRRSEGGWSVMLADGQVRGANFLVDAAGRRGLLPKLRRWQGPRTIALYAYWSGAGLPDRPRVAAGEGVWAWGAPVADLGFNATLFTDRHALPRSRGDLRQIYLDGLADTDLLPSFGTVLSCGQVTACDASAWLDEEAVGPDYIKVGEAAQSFDPLASLGVQHCIQSARSASVVVNTILRRPGSQAVARKYYEERLERSAWTHAVATTEIYGRSVHAEKPFWRSRCAGGAAVARVEAHPMSGPKPVASTPIHLDRSRVVEVPCLCGDFVEPRLAVLAGTEAEPVAFLGGIPIDMIVPAIVDSETVGDLLEALVRGQAGTQADRICGWLIERGVVGF</sequence>
<evidence type="ECO:0000313" key="2">
    <source>
        <dbReference type="Proteomes" id="UP000318681"/>
    </source>
</evidence>
<organism evidence="1 2">
    <name type="scientific">Alterirhizorhabdus solaris</name>
    <dbReference type="NCBI Taxonomy" id="2529389"/>
    <lineage>
        <taxon>Bacteria</taxon>
        <taxon>Pseudomonadati</taxon>
        <taxon>Pseudomonadota</taxon>
        <taxon>Alphaproteobacteria</taxon>
        <taxon>Sphingomonadales</taxon>
        <taxon>Rhizorhabdaceae</taxon>
        <taxon>Alterirhizorhabdus</taxon>
    </lineage>
</organism>
<protein>
    <submittedName>
        <fullName evidence="1">NAD(P)/FAD-dependent oxidoreductase</fullName>
    </submittedName>
</protein>
<dbReference type="Proteomes" id="UP000318681">
    <property type="component" value="Unassembled WGS sequence"/>
</dbReference>
<dbReference type="InterPro" id="IPR050816">
    <property type="entry name" value="Flavin-dep_Halogenase_NPB"/>
</dbReference>
<dbReference type="PANTHER" id="PTHR43747:SF1">
    <property type="entry name" value="SLR1998 PROTEIN"/>
    <property type="match status" value="1"/>
</dbReference>
<proteinExistence type="predicted"/>
<dbReference type="InterPro" id="IPR036188">
    <property type="entry name" value="FAD/NAD-bd_sf"/>
</dbReference>
<dbReference type="PANTHER" id="PTHR43747">
    <property type="entry name" value="FAD-BINDING PROTEIN"/>
    <property type="match status" value="1"/>
</dbReference>
<dbReference type="SUPFAM" id="SSF51905">
    <property type="entry name" value="FAD/NAD(P)-binding domain"/>
    <property type="match status" value="1"/>
</dbReference>
<accession>A0A558RC61</accession>
<keyword evidence="2" id="KW-1185">Reference proteome</keyword>
<dbReference type="EMBL" id="VNIM01000005">
    <property type="protein sequence ID" value="TVV76954.1"/>
    <property type="molecule type" value="Genomic_DNA"/>
</dbReference>
<evidence type="ECO:0000313" key="1">
    <source>
        <dbReference type="EMBL" id="TVV76954.1"/>
    </source>
</evidence>
<dbReference type="Pfam" id="PF12831">
    <property type="entry name" value="FAD_oxidored"/>
    <property type="match status" value="1"/>
</dbReference>
<dbReference type="Gene3D" id="3.30.9.100">
    <property type="match status" value="1"/>
</dbReference>
<comment type="caution">
    <text evidence="1">The sequence shown here is derived from an EMBL/GenBank/DDBJ whole genome shotgun (WGS) entry which is preliminary data.</text>
</comment>
<dbReference type="PRINTS" id="PR00420">
    <property type="entry name" value="RNGMNOXGNASE"/>
</dbReference>